<dbReference type="EMBL" id="KC999969">
    <property type="protein sequence ID" value="AID71025.1"/>
    <property type="molecule type" value="Genomic_DNA"/>
</dbReference>
<dbReference type="PROSITE" id="PS00409">
    <property type="entry name" value="PROKAR_NTER_METHYL"/>
    <property type="match status" value="1"/>
</dbReference>
<dbReference type="Pfam" id="PF07963">
    <property type="entry name" value="N_methyl"/>
    <property type="match status" value="1"/>
</dbReference>
<gene>
    <name evidence="2" type="primary">gspG2</name>
</gene>
<dbReference type="RefSeq" id="WP_029304021.1">
    <property type="nucleotide sequence ID" value="NZ_CP148749.1"/>
</dbReference>
<accession>A0A068FSY4</accession>
<reference evidence="4" key="2">
    <citation type="journal article" date="2015" name="Mar. Drugs">
        <title>Molecular and chemical analysis of the lipopolysaccharide from aeromonas hydrophila strain AH-1 (Serotype O11).</title>
        <authorList>
            <person name="Merino S."/>
            <person name="Canals R."/>
            <person name="Knirel Y.A."/>
            <person name="Tomas J.M."/>
        </authorList>
    </citation>
    <scope>NUCLEOTIDE SEQUENCE</scope>
    <source>
        <strain evidence="4">AH-1</strain>
    </source>
</reference>
<evidence type="ECO:0000313" key="4">
    <source>
        <dbReference type="EMBL" id="AKL88466.1"/>
    </source>
</evidence>
<proteinExistence type="predicted"/>
<keyword evidence="1" id="KW-0472">Membrane</keyword>
<dbReference type="PATRIC" id="fig|644.34.peg.666"/>
<keyword evidence="1" id="KW-0812">Transmembrane</keyword>
<dbReference type="EMBL" id="KC999966">
    <property type="protein sequence ID" value="AID70944.1"/>
    <property type="molecule type" value="Genomic_DNA"/>
</dbReference>
<evidence type="ECO:0000313" key="3">
    <source>
        <dbReference type="EMBL" id="AID71025.1"/>
    </source>
</evidence>
<dbReference type="NCBIfam" id="TIGR02532">
    <property type="entry name" value="IV_pilin_GFxxxE"/>
    <property type="match status" value="1"/>
</dbReference>
<dbReference type="SUPFAM" id="SSF54523">
    <property type="entry name" value="Pili subunits"/>
    <property type="match status" value="1"/>
</dbReference>
<dbReference type="Gene3D" id="3.30.700.10">
    <property type="entry name" value="Glycoprotein, Type 4 Pilin"/>
    <property type="match status" value="1"/>
</dbReference>
<evidence type="ECO:0000256" key="1">
    <source>
        <dbReference type="SAM" id="Phobius"/>
    </source>
</evidence>
<feature type="transmembrane region" description="Helical" evidence="1">
    <location>
        <begin position="6"/>
        <end position="30"/>
    </location>
</feature>
<dbReference type="AlphaFoldDB" id="A0A068FSY4"/>
<dbReference type="EMBL" id="KP856714">
    <property type="protein sequence ID" value="AKL88466.1"/>
    <property type="molecule type" value="Genomic_DNA"/>
</dbReference>
<protein>
    <submittedName>
        <fullName evidence="4">SpsH</fullName>
    </submittedName>
    <submittedName>
        <fullName evidence="2">Type II secretion system protein</fullName>
    </submittedName>
</protein>
<dbReference type="InterPro" id="IPR045584">
    <property type="entry name" value="Pilin-like"/>
</dbReference>
<organism evidence="2">
    <name type="scientific">Aeromonas hydrophila</name>
    <dbReference type="NCBI Taxonomy" id="644"/>
    <lineage>
        <taxon>Bacteria</taxon>
        <taxon>Pseudomonadati</taxon>
        <taxon>Pseudomonadota</taxon>
        <taxon>Gammaproteobacteria</taxon>
        <taxon>Aeromonadales</taxon>
        <taxon>Aeromonadaceae</taxon>
        <taxon>Aeromonas</taxon>
    </lineage>
</organism>
<sequence length="123" mass="14232">MLQRGFTLLELLVVLVLVGMIAGMVGPRFIDLAERLRHRNEWQILQQRINGLPMEVQLTGRSMALQELPWTLPAGWQLKTERPVRYLSNGVCLGGQLQLLQDDEIKRRIVLKPPYCQWEGKAW</sequence>
<reference evidence="2" key="1">
    <citation type="journal article" date="2013" name="PLoS ONE">
        <title>Implication of lateral genetic transfer in the emergence of Aeromonas hydrophila isolates of epidemic outbreaks in channel catfish.</title>
        <authorList>
            <person name="Hossain M.J."/>
            <person name="Waldbieser G.C."/>
            <person name="Sun D."/>
            <person name="Capps N.K."/>
            <person name="Hemstreet W.B."/>
            <person name="Carlisle K."/>
            <person name="Griffin M.J."/>
            <person name="Khoo L."/>
            <person name="Goodwin A.E."/>
            <person name="Sonstegard T.S."/>
            <person name="Schroeder S."/>
            <person name="Hayden K."/>
            <person name="Newton J.C."/>
            <person name="Terhune J.S."/>
            <person name="Liles M.R."/>
        </authorList>
    </citation>
    <scope>NUCLEOTIDE SEQUENCE</scope>
    <source>
        <strain evidence="2">AL97-91</strain>
        <strain evidence="3">MN98-04</strain>
    </source>
</reference>
<dbReference type="InterPro" id="IPR012902">
    <property type="entry name" value="N_methyl_site"/>
</dbReference>
<name>A0A068FSY4_AERHY</name>
<keyword evidence="1" id="KW-1133">Transmembrane helix</keyword>
<evidence type="ECO:0000313" key="2">
    <source>
        <dbReference type="EMBL" id="AID70944.1"/>
    </source>
</evidence>